<name>A0ABU0AD29_9BACI</name>
<proteinExistence type="predicted"/>
<sequence length="330" mass="38201">MKKRILKNPIQDKSNGFLDSFVGRKVKVYRGGPESKEGTLLYGNADYLALHLEKEEKDLSNIVYYHTQHVRSISENSKSNSIQKTVINTMDQEVIDTDSFSEVVYRLRNKKVKINQGGPEATDGYLLDSTTDYLVLFTEKDGIVYFNIHHIKSVREFIQQEGEETEHSMTFFPANKFEDLFKRMTHTWVSINRGGPEALEGILVEIEEGNYTLINNEEVLKIQPFHVRSISPGSKGSFDQGEKEDSIDDEKNSNHSGDRETSGNRSSDRRSTSNRSSDRRSTSNRSNRRNTGGLQHRDDERTGRRDWREKYKREKVVKSVDYEWKPVKEY</sequence>
<dbReference type="EMBL" id="JAUSUB010000002">
    <property type="protein sequence ID" value="MDQ0268950.1"/>
    <property type="molecule type" value="Genomic_DNA"/>
</dbReference>
<protein>
    <submittedName>
        <fullName evidence="2">Spore coat protein B</fullName>
    </submittedName>
</protein>
<evidence type="ECO:0000313" key="3">
    <source>
        <dbReference type="Proteomes" id="UP001238088"/>
    </source>
</evidence>
<feature type="compositionally biased region" description="Basic and acidic residues" evidence="1">
    <location>
        <begin position="295"/>
        <end position="312"/>
    </location>
</feature>
<evidence type="ECO:0000313" key="2">
    <source>
        <dbReference type="EMBL" id="MDQ0268950.1"/>
    </source>
</evidence>
<accession>A0ABU0AD29</accession>
<feature type="region of interest" description="Disordered" evidence="1">
    <location>
        <begin position="230"/>
        <end position="312"/>
    </location>
</feature>
<keyword evidence="2" id="KW-0167">Capsid protein</keyword>
<reference evidence="2 3" key="1">
    <citation type="submission" date="2023-07" db="EMBL/GenBank/DDBJ databases">
        <title>Genomic Encyclopedia of Type Strains, Phase IV (KMG-IV): sequencing the most valuable type-strain genomes for metagenomic binning, comparative biology and taxonomic classification.</title>
        <authorList>
            <person name="Goeker M."/>
        </authorList>
    </citation>
    <scope>NUCLEOTIDE SEQUENCE [LARGE SCALE GENOMIC DNA]</scope>
    <source>
        <strain evidence="2 3">DSM 23494</strain>
    </source>
</reference>
<feature type="compositionally biased region" description="Basic and acidic residues" evidence="1">
    <location>
        <begin position="240"/>
        <end position="281"/>
    </location>
</feature>
<keyword evidence="3" id="KW-1185">Reference proteome</keyword>
<comment type="caution">
    <text evidence="2">The sequence shown here is derived from an EMBL/GenBank/DDBJ whole genome shotgun (WGS) entry which is preliminary data.</text>
</comment>
<evidence type="ECO:0000256" key="1">
    <source>
        <dbReference type="SAM" id="MobiDB-lite"/>
    </source>
</evidence>
<keyword evidence="2" id="KW-0946">Virion</keyword>
<gene>
    <name evidence="2" type="ORF">J2S17_000819</name>
</gene>
<dbReference type="Proteomes" id="UP001238088">
    <property type="component" value="Unassembled WGS sequence"/>
</dbReference>
<dbReference type="RefSeq" id="WP_307472110.1">
    <property type="nucleotide sequence ID" value="NZ_JAUSUB010000002.1"/>
</dbReference>
<organism evidence="2 3">
    <name type="scientific">Cytobacillus purgationiresistens</name>
    <dbReference type="NCBI Taxonomy" id="863449"/>
    <lineage>
        <taxon>Bacteria</taxon>
        <taxon>Bacillati</taxon>
        <taxon>Bacillota</taxon>
        <taxon>Bacilli</taxon>
        <taxon>Bacillales</taxon>
        <taxon>Bacillaceae</taxon>
        <taxon>Cytobacillus</taxon>
    </lineage>
</organism>